<feature type="transmembrane region" description="Helical" evidence="11">
    <location>
        <begin position="519"/>
        <end position="540"/>
    </location>
</feature>
<dbReference type="InterPro" id="IPR032523">
    <property type="entry name" value="CcmF_C"/>
</dbReference>
<dbReference type="GO" id="GO:0005886">
    <property type="term" value="C:plasma membrane"/>
    <property type="evidence" value="ECO:0007669"/>
    <property type="project" value="UniProtKB-SubCell"/>
</dbReference>
<evidence type="ECO:0000256" key="2">
    <source>
        <dbReference type="ARBA" id="ARBA00009186"/>
    </source>
</evidence>
<feature type="transmembrane region" description="Helical" evidence="11">
    <location>
        <begin position="261"/>
        <end position="276"/>
    </location>
</feature>
<evidence type="ECO:0000256" key="5">
    <source>
        <dbReference type="ARBA" id="ARBA00022692"/>
    </source>
</evidence>
<dbReference type="PANTHER" id="PTHR43653">
    <property type="entry name" value="CYTOCHROME C ASSEMBLY PROTEIN-RELATED"/>
    <property type="match status" value="1"/>
</dbReference>
<evidence type="ECO:0000259" key="13">
    <source>
        <dbReference type="Pfam" id="PF16327"/>
    </source>
</evidence>
<protein>
    <submittedName>
        <fullName evidence="14">Cytochrome c-type biogenesis protein CcmF</fullName>
    </submittedName>
</protein>
<feature type="transmembrane region" description="Helical" evidence="11">
    <location>
        <begin position="324"/>
        <end position="341"/>
    </location>
</feature>
<dbReference type="InterPro" id="IPR003567">
    <property type="entry name" value="Cyt_c_biogenesis"/>
</dbReference>
<dbReference type="GO" id="GO:0015232">
    <property type="term" value="F:heme transmembrane transporter activity"/>
    <property type="evidence" value="ECO:0007669"/>
    <property type="project" value="InterPro"/>
</dbReference>
<keyword evidence="3" id="KW-1003">Cell membrane</keyword>
<keyword evidence="8 11" id="KW-0472">Membrane</keyword>
<evidence type="ECO:0000313" key="15">
    <source>
        <dbReference type="Proteomes" id="UP000540989"/>
    </source>
</evidence>
<feature type="transmembrane region" description="Helical" evidence="11">
    <location>
        <begin position="94"/>
        <end position="120"/>
    </location>
</feature>
<feature type="compositionally biased region" description="Polar residues" evidence="10">
    <location>
        <begin position="674"/>
        <end position="684"/>
    </location>
</feature>
<keyword evidence="4" id="KW-0997">Cell inner membrane</keyword>
<dbReference type="Proteomes" id="UP000540989">
    <property type="component" value="Unassembled WGS sequence"/>
</dbReference>
<dbReference type="Pfam" id="PF01578">
    <property type="entry name" value="Cytochrom_C_asm"/>
    <property type="match status" value="1"/>
</dbReference>
<feature type="transmembrane region" description="Helical" evidence="11">
    <location>
        <begin position="643"/>
        <end position="663"/>
    </location>
</feature>
<feature type="transmembrane region" description="Helical" evidence="11">
    <location>
        <begin position="12"/>
        <end position="33"/>
    </location>
</feature>
<feature type="transmembrane region" description="Helical" evidence="11">
    <location>
        <begin position="132"/>
        <end position="155"/>
    </location>
</feature>
<feature type="transmembrane region" description="Helical" evidence="11">
    <location>
        <begin position="222"/>
        <end position="241"/>
    </location>
</feature>
<feature type="transmembrane region" description="Helical" evidence="11">
    <location>
        <begin position="189"/>
        <end position="210"/>
    </location>
</feature>
<evidence type="ECO:0000256" key="1">
    <source>
        <dbReference type="ARBA" id="ARBA00004429"/>
    </source>
</evidence>
<evidence type="ECO:0000259" key="12">
    <source>
        <dbReference type="Pfam" id="PF01578"/>
    </source>
</evidence>
<dbReference type="RefSeq" id="WP_246409036.1">
    <property type="nucleotide sequence ID" value="NZ_JACHIP010000003.1"/>
</dbReference>
<dbReference type="GO" id="GO:0017004">
    <property type="term" value="P:cytochrome complex assembly"/>
    <property type="evidence" value="ECO:0007669"/>
    <property type="project" value="UniProtKB-KW"/>
</dbReference>
<feature type="region of interest" description="Disordered" evidence="10">
    <location>
        <begin position="674"/>
        <end position="693"/>
    </location>
</feature>
<organism evidence="14 15">
    <name type="scientific">Granulicella aggregans</name>
    <dbReference type="NCBI Taxonomy" id="474949"/>
    <lineage>
        <taxon>Bacteria</taxon>
        <taxon>Pseudomonadati</taxon>
        <taxon>Acidobacteriota</taxon>
        <taxon>Terriglobia</taxon>
        <taxon>Terriglobales</taxon>
        <taxon>Acidobacteriaceae</taxon>
        <taxon>Granulicella</taxon>
    </lineage>
</organism>
<feature type="transmembrane region" description="Helical" evidence="11">
    <location>
        <begin position="54"/>
        <end position="74"/>
    </location>
</feature>
<dbReference type="PANTHER" id="PTHR43653:SF1">
    <property type="entry name" value="CYTOCHROME C-TYPE BIOGENESIS PROTEIN CCMF"/>
    <property type="match status" value="1"/>
</dbReference>
<dbReference type="InterPro" id="IPR002541">
    <property type="entry name" value="Cyt_c_assembly"/>
</dbReference>
<gene>
    <name evidence="14" type="ORF">HDF16_002522</name>
</gene>
<dbReference type="PRINTS" id="PR01410">
    <property type="entry name" value="CCBIOGENESIS"/>
</dbReference>
<sequence length="693" mass="77315">MPSHPMPEFGSFSLLLALVLSAYTLVFGAIALLRSSATQRIDSASRLGETARRAGIGSFIAMTCAAFALVWASYTNDYSVAYIMHHTNRSLASWYKFSAIWSGQEGSLVLWAWLLTTYGFVLRLRHRTDVRLFAFASTILAGIQVFFLLLLNFAAPPFSIQPGPTPLDGNGLNPLLQYPEMVIHPPMLYLGYVGFAVPFAFALGALMMRYPGEKWIHITRRWTMVTWLFLTCGIFLGAHWAYSVLGWGGYWGWDPVENASLMPWLTGTAFLHSVMMQEKRGMMKNWNVWLIFSTFMLTILGTLLTRSGLVSSVHAFAQSNIGDWFYGFILIVFAVCLFAFFKNRDHLKSENKLESLVSRESSFLFNNLVLLVACFTVLWGTLFPVLSEYVTGSKATVNAPYYNRVNVPIGLFLLFLTGVGPLLAWRATSLRSIRRNFILPGVAFAVTAIVLMIVGVRPWLDGDDMHATIFSLLTFSLAAGVVTAISSEFLRGANVVRTQTGKNLFASTLQLVRKNTRRYGGYLVHFGIVVMFIGIAGGAFNTSHEMEMNFGDSIQLGPYRLVCQSFSQDSNPNYDTEFALLDVYKYGKKITQLAPEHRFYIASQQPSTIVALHSTLQSDLYVIYEGKNPDTDRPIIKVFLNPLIAWIWIGVLIVIAGTLLGLAPNLARNAFKTPVTSEQPNPSQLMEAEVHHV</sequence>
<reference evidence="14 15" key="1">
    <citation type="submission" date="2020-08" db="EMBL/GenBank/DDBJ databases">
        <title>Genomic Encyclopedia of Type Strains, Phase IV (KMG-V): Genome sequencing to study the core and pangenomes of soil and plant-associated prokaryotes.</title>
        <authorList>
            <person name="Whitman W."/>
        </authorList>
    </citation>
    <scope>NUCLEOTIDE SEQUENCE [LARGE SCALE GENOMIC DNA]</scope>
    <source>
        <strain evidence="14 15">M8UP14</strain>
    </source>
</reference>
<comment type="function">
    <text evidence="9">Required for the biogenesis of c-type cytochromes. Possible subunit of a heme lyase.</text>
</comment>
<evidence type="ECO:0000256" key="8">
    <source>
        <dbReference type="ARBA" id="ARBA00023136"/>
    </source>
</evidence>
<feature type="domain" description="Cytochrome c assembly protein" evidence="12">
    <location>
        <begin position="101"/>
        <end position="307"/>
    </location>
</feature>
<feature type="transmembrane region" description="Helical" evidence="11">
    <location>
        <begin position="405"/>
        <end position="425"/>
    </location>
</feature>
<evidence type="ECO:0000256" key="6">
    <source>
        <dbReference type="ARBA" id="ARBA00022748"/>
    </source>
</evidence>
<keyword evidence="5 11" id="KW-0812">Transmembrane</keyword>
<keyword evidence="7 11" id="KW-1133">Transmembrane helix</keyword>
<feature type="transmembrane region" description="Helical" evidence="11">
    <location>
        <begin position="437"/>
        <end position="456"/>
    </location>
</feature>
<evidence type="ECO:0000256" key="9">
    <source>
        <dbReference type="ARBA" id="ARBA00037230"/>
    </source>
</evidence>
<comment type="similarity">
    <text evidence="2">Belongs to the CcmF/CycK/Ccl1/NrfE/CcsA family.</text>
</comment>
<name>A0A7W7ZDA6_9BACT</name>
<dbReference type="EMBL" id="JACHIP010000003">
    <property type="protein sequence ID" value="MBB5057816.1"/>
    <property type="molecule type" value="Genomic_DNA"/>
</dbReference>
<feature type="domain" description="Cytochrome c-type biogenesis protein CcmF C-terminal" evidence="13">
    <location>
        <begin position="330"/>
        <end position="662"/>
    </location>
</feature>
<evidence type="ECO:0000256" key="11">
    <source>
        <dbReference type="SAM" id="Phobius"/>
    </source>
</evidence>
<feature type="transmembrane region" description="Helical" evidence="11">
    <location>
        <begin position="468"/>
        <end position="490"/>
    </location>
</feature>
<evidence type="ECO:0000256" key="3">
    <source>
        <dbReference type="ARBA" id="ARBA00022475"/>
    </source>
</evidence>
<dbReference type="InterPro" id="IPR003568">
    <property type="entry name" value="Cyt_c_biogenesis_CcmF"/>
</dbReference>
<accession>A0A7W7ZDA6</accession>
<evidence type="ECO:0000313" key="14">
    <source>
        <dbReference type="EMBL" id="MBB5057816.1"/>
    </source>
</evidence>
<dbReference type="AlphaFoldDB" id="A0A7W7ZDA6"/>
<keyword evidence="15" id="KW-1185">Reference proteome</keyword>
<comment type="subcellular location">
    <subcellularLocation>
        <location evidence="1">Cell inner membrane</location>
        <topology evidence="1">Multi-pass membrane protein</topology>
    </subcellularLocation>
</comment>
<dbReference type="GO" id="GO:0020037">
    <property type="term" value="F:heme binding"/>
    <property type="evidence" value="ECO:0007669"/>
    <property type="project" value="InterPro"/>
</dbReference>
<dbReference type="PRINTS" id="PR01411">
    <property type="entry name" value="CCMFBIOGNSIS"/>
</dbReference>
<evidence type="ECO:0000256" key="4">
    <source>
        <dbReference type="ARBA" id="ARBA00022519"/>
    </source>
</evidence>
<keyword evidence="6" id="KW-0201">Cytochrome c-type biogenesis</keyword>
<feature type="transmembrane region" description="Helical" evidence="11">
    <location>
        <begin position="362"/>
        <end position="385"/>
    </location>
</feature>
<proteinExistence type="inferred from homology"/>
<feature type="transmembrane region" description="Helical" evidence="11">
    <location>
        <begin position="288"/>
        <end position="304"/>
    </location>
</feature>
<evidence type="ECO:0000256" key="7">
    <source>
        <dbReference type="ARBA" id="ARBA00022989"/>
    </source>
</evidence>
<evidence type="ECO:0000256" key="10">
    <source>
        <dbReference type="SAM" id="MobiDB-lite"/>
    </source>
</evidence>
<dbReference type="Pfam" id="PF16327">
    <property type="entry name" value="CcmF_C"/>
    <property type="match status" value="1"/>
</dbReference>
<comment type="caution">
    <text evidence="14">The sequence shown here is derived from an EMBL/GenBank/DDBJ whole genome shotgun (WGS) entry which is preliminary data.</text>
</comment>